<name>A0A024T7J6_9STRA</name>
<feature type="non-terminal residue" evidence="1">
    <location>
        <position position="1"/>
    </location>
</feature>
<dbReference type="OrthoDB" id="10369953at2759"/>
<dbReference type="AlphaFoldDB" id="A0A024T7J6"/>
<proteinExistence type="predicted"/>
<accession>A0A024T7J6</accession>
<sequence>LLEWSTQIRRHLQLPTTLEDERTRIQMILRLLGQHPNYRGFWSKHRLHFSANPLTAQLPFR</sequence>
<evidence type="ECO:0000313" key="1">
    <source>
        <dbReference type="EMBL" id="ETV89794.1"/>
    </source>
</evidence>
<reference evidence="1" key="1">
    <citation type="submission" date="2013-12" db="EMBL/GenBank/DDBJ databases">
        <title>The Genome Sequence of Aphanomyces invadans NJM9701.</title>
        <authorList>
            <consortium name="The Broad Institute Genomics Platform"/>
            <person name="Russ C."/>
            <person name="Tyler B."/>
            <person name="van West P."/>
            <person name="Dieguez-Uribeondo J."/>
            <person name="Young S.K."/>
            <person name="Zeng Q."/>
            <person name="Gargeya S."/>
            <person name="Fitzgerald M."/>
            <person name="Abouelleil A."/>
            <person name="Alvarado L."/>
            <person name="Chapman S.B."/>
            <person name="Gainer-Dewar J."/>
            <person name="Goldberg J."/>
            <person name="Griggs A."/>
            <person name="Gujja S."/>
            <person name="Hansen M."/>
            <person name="Howarth C."/>
            <person name="Imamovic A."/>
            <person name="Ireland A."/>
            <person name="Larimer J."/>
            <person name="McCowan C."/>
            <person name="Murphy C."/>
            <person name="Pearson M."/>
            <person name="Poon T.W."/>
            <person name="Priest M."/>
            <person name="Roberts A."/>
            <person name="Saif S."/>
            <person name="Shea T."/>
            <person name="Sykes S."/>
            <person name="Wortman J."/>
            <person name="Nusbaum C."/>
            <person name="Birren B."/>
        </authorList>
    </citation>
    <scope>NUCLEOTIDE SEQUENCE [LARGE SCALE GENOMIC DNA]</scope>
    <source>
        <strain evidence="1">NJM9701</strain>
    </source>
</reference>
<dbReference type="RefSeq" id="XP_008881574.1">
    <property type="nucleotide sequence ID" value="XM_008883352.1"/>
</dbReference>
<organism evidence="1">
    <name type="scientific">Aphanomyces invadans</name>
    <dbReference type="NCBI Taxonomy" id="157072"/>
    <lineage>
        <taxon>Eukaryota</taxon>
        <taxon>Sar</taxon>
        <taxon>Stramenopiles</taxon>
        <taxon>Oomycota</taxon>
        <taxon>Saprolegniomycetes</taxon>
        <taxon>Saprolegniales</taxon>
        <taxon>Verrucalvaceae</taxon>
        <taxon>Aphanomyces</taxon>
    </lineage>
</organism>
<dbReference type="VEuPathDB" id="FungiDB:H310_15376"/>
<dbReference type="GeneID" id="20092426"/>
<dbReference type="EMBL" id="KI914360">
    <property type="protein sequence ID" value="ETV89794.1"/>
    <property type="molecule type" value="Genomic_DNA"/>
</dbReference>
<protein>
    <submittedName>
        <fullName evidence="1">Uncharacterized protein</fullName>
    </submittedName>
</protein>
<gene>
    <name evidence="1" type="ORF">H310_15376</name>
</gene>